<dbReference type="GO" id="GO:0005886">
    <property type="term" value="C:plasma membrane"/>
    <property type="evidence" value="ECO:0007669"/>
    <property type="project" value="UniProtKB-SubCell"/>
</dbReference>
<organism evidence="10 11">
    <name type="scientific">Saccharomonospora viridis</name>
    <dbReference type="NCBI Taxonomy" id="1852"/>
    <lineage>
        <taxon>Bacteria</taxon>
        <taxon>Bacillati</taxon>
        <taxon>Actinomycetota</taxon>
        <taxon>Actinomycetes</taxon>
        <taxon>Pseudonocardiales</taxon>
        <taxon>Pseudonocardiaceae</taxon>
        <taxon>Saccharomonospora</taxon>
    </lineage>
</organism>
<evidence type="ECO:0000256" key="1">
    <source>
        <dbReference type="ARBA" id="ARBA00004651"/>
    </source>
</evidence>
<feature type="transmembrane region" description="Helical" evidence="9">
    <location>
        <begin position="99"/>
        <end position="122"/>
    </location>
</feature>
<reference evidence="10 11" key="1">
    <citation type="submission" date="2014-10" db="EMBL/GenBank/DDBJ databases">
        <title>Genome sequence of Micropolyspora internatus JCM3315.</title>
        <authorList>
            <person name="Shin S.-K."/>
            <person name="Yi H."/>
        </authorList>
    </citation>
    <scope>NUCLEOTIDE SEQUENCE [LARGE SCALE GENOMIC DNA]</scope>
    <source>
        <strain evidence="10 11">JCM 3315</strain>
    </source>
</reference>
<keyword evidence="8 9" id="KW-0472">Membrane</keyword>
<dbReference type="Pfam" id="PF01235">
    <property type="entry name" value="Na_Ala_symp"/>
    <property type="match status" value="1"/>
</dbReference>
<dbReference type="OMA" id="ILMAPEY"/>
<evidence type="ECO:0000256" key="7">
    <source>
        <dbReference type="ARBA" id="ARBA00022989"/>
    </source>
</evidence>
<feature type="transmembrane region" description="Helical" evidence="9">
    <location>
        <begin position="310"/>
        <end position="329"/>
    </location>
</feature>
<comment type="caution">
    <text evidence="10">The sequence shown here is derived from an EMBL/GenBank/DDBJ whole genome shotgun (WGS) entry which is preliminary data.</text>
</comment>
<evidence type="ECO:0000256" key="8">
    <source>
        <dbReference type="ARBA" id="ARBA00023136"/>
    </source>
</evidence>
<keyword evidence="5 9" id="KW-0812">Transmembrane</keyword>
<comment type="similarity">
    <text evidence="2 9">Belongs to the alanine or glycine:cation symporter (AGCS) (TC 2.A.25) family.</text>
</comment>
<keyword evidence="7 9" id="KW-1133">Transmembrane helix</keyword>
<feature type="transmembrane region" description="Helical" evidence="9">
    <location>
        <begin position="69"/>
        <end position="93"/>
    </location>
</feature>
<evidence type="ECO:0000256" key="4">
    <source>
        <dbReference type="ARBA" id="ARBA00022475"/>
    </source>
</evidence>
<gene>
    <name evidence="10" type="ORF">MINT15_36400</name>
</gene>
<dbReference type="PRINTS" id="PR00175">
    <property type="entry name" value="NAALASMPORT"/>
</dbReference>
<dbReference type="GO" id="GO:0005283">
    <property type="term" value="F:amino acid:sodium symporter activity"/>
    <property type="evidence" value="ECO:0007669"/>
    <property type="project" value="InterPro"/>
</dbReference>
<dbReference type="OrthoDB" id="9806926at2"/>
<name>A0A837D9B3_9PSEU</name>
<dbReference type="AlphaFoldDB" id="A0A837D9B3"/>
<dbReference type="Gene3D" id="1.20.1740.10">
    <property type="entry name" value="Amino acid/polyamine transporter I"/>
    <property type="match status" value="1"/>
</dbReference>
<comment type="subcellular location">
    <subcellularLocation>
        <location evidence="1 9">Cell membrane</location>
        <topology evidence="1 9">Multi-pass membrane protein</topology>
    </subcellularLocation>
</comment>
<protein>
    <submittedName>
        <fullName evidence="10">Amino acid carrier protein</fullName>
    </submittedName>
</protein>
<dbReference type="PANTHER" id="PTHR30330">
    <property type="entry name" value="AGSS FAMILY TRANSPORTER, SODIUM-ALANINE"/>
    <property type="match status" value="1"/>
</dbReference>
<dbReference type="PANTHER" id="PTHR30330:SF1">
    <property type="entry name" value="AMINO-ACID CARRIER PROTEIN ALST"/>
    <property type="match status" value="1"/>
</dbReference>
<evidence type="ECO:0000313" key="11">
    <source>
        <dbReference type="Proteomes" id="UP000030848"/>
    </source>
</evidence>
<dbReference type="FunFam" id="1.20.1740.10:FF:000004">
    <property type="entry name" value="Sodium:alanine symporter family protein"/>
    <property type="match status" value="1"/>
</dbReference>
<evidence type="ECO:0000256" key="5">
    <source>
        <dbReference type="ARBA" id="ARBA00022692"/>
    </source>
</evidence>
<accession>A0A837D9B3</accession>
<evidence type="ECO:0000256" key="2">
    <source>
        <dbReference type="ARBA" id="ARBA00009261"/>
    </source>
</evidence>
<keyword evidence="3 9" id="KW-0813">Transport</keyword>
<feature type="transmembrane region" description="Helical" evidence="9">
    <location>
        <begin position="15"/>
        <end position="33"/>
    </location>
</feature>
<proteinExistence type="inferred from homology"/>
<keyword evidence="6 9" id="KW-0769">Symport</keyword>
<dbReference type="RefSeq" id="WP_015786491.1">
    <property type="nucleotide sequence ID" value="NZ_CALJZO010000006.1"/>
</dbReference>
<evidence type="ECO:0000313" key="10">
    <source>
        <dbReference type="EMBL" id="KHF43438.1"/>
    </source>
</evidence>
<feature type="transmembrane region" description="Helical" evidence="9">
    <location>
        <begin position="397"/>
        <end position="418"/>
    </location>
</feature>
<dbReference type="NCBIfam" id="TIGR00835">
    <property type="entry name" value="agcS"/>
    <property type="match status" value="1"/>
</dbReference>
<feature type="transmembrane region" description="Helical" evidence="9">
    <location>
        <begin position="188"/>
        <end position="210"/>
    </location>
</feature>
<evidence type="ECO:0000256" key="9">
    <source>
        <dbReference type="RuleBase" id="RU363064"/>
    </source>
</evidence>
<feature type="transmembrane region" description="Helical" evidence="9">
    <location>
        <begin position="354"/>
        <end position="377"/>
    </location>
</feature>
<evidence type="ECO:0000256" key="6">
    <source>
        <dbReference type="ARBA" id="ARBA00022847"/>
    </source>
</evidence>
<feature type="transmembrane region" description="Helical" evidence="9">
    <location>
        <begin position="424"/>
        <end position="444"/>
    </location>
</feature>
<feature type="transmembrane region" description="Helical" evidence="9">
    <location>
        <begin position="143"/>
        <end position="168"/>
    </location>
</feature>
<feature type="transmembrane region" description="Helical" evidence="9">
    <location>
        <begin position="248"/>
        <end position="271"/>
    </location>
</feature>
<keyword evidence="4 9" id="KW-1003">Cell membrane</keyword>
<evidence type="ECO:0000256" key="3">
    <source>
        <dbReference type="ARBA" id="ARBA00022448"/>
    </source>
</evidence>
<feature type="transmembrane region" description="Helical" evidence="9">
    <location>
        <begin position="222"/>
        <end position="242"/>
    </location>
</feature>
<dbReference type="Proteomes" id="UP000030848">
    <property type="component" value="Unassembled WGS sequence"/>
</dbReference>
<sequence>MDALMDTVSEINDVFWTYIVIPLLVLLSLYFTVRMGGVQFRMIPEMIRDLRSKPERAPDGKRAISSFQAFSISAAARIGTGNVAGVALAIAIGGPGAVLWMWIMAIAVSSLAFAESTLAQLFKVKDRTGYRGGPAYYMQHGLNARWMGVVFAVVIIFTFSFSFTMVQANSITEVVSNSITTASGDDEAAGWLAPTVGLALVALTAAVVFGGVRRIATVAERIVPFMALVYLLLGLVIVGMNLERVPGVFADIIGSAFGFEQIGGAAVGTAIMQGVRRGLFSNEAGMGSAPNAGATAAVSHPVKQGLAQAFGVYVDTLIVCSVTAFIILVSDPTYGEAAGAALTQNSLEANLGSWSLHLLTFIVFLLAFTSVLANFYYGEANLRFLTRDERAVPVFRVVVLGMLFLGAVSSLDLVWGIADVTMGVMAVVNLLAVAPLAALVVRLLKDYQQQRRAGLEPVFTRDQMPDVRGVQCWEADRETAPERS</sequence>
<dbReference type="EMBL" id="JRZE01000006">
    <property type="protein sequence ID" value="KHF43438.1"/>
    <property type="molecule type" value="Genomic_DNA"/>
</dbReference>
<dbReference type="InterPro" id="IPR001463">
    <property type="entry name" value="Na/Ala_symport"/>
</dbReference>